<evidence type="ECO:0000256" key="2">
    <source>
        <dbReference type="ARBA" id="ARBA00023002"/>
    </source>
</evidence>
<dbReference type="PANTHER" id="PTHR43180:SF10">
    <property type="entry name" value="NAD(P)-BINDING PROTEIN"/>
    <property type="match status" value="1"/>
</dbReference>
<keyword evidence="4" id="KW-1185">Reference proteome</keyword>
<proteinExistence type="inferred from homology"/>
<dbReference type="HOGENOM" id="CLU_010194_13_1_1"/>
<dbReference type="STRING" id="253628.A0A0D2BBK1"/>
<name>A0A0D2BBK1_9PEZI</name>
<dbReference type="EMBL" id="KN847530">
    <property type="protein sequence ID" value="KIW08734.1"/>
    <property type="molecule type" value="Genomic_DNA"/>
</dbReference>
<dbReference type="GeneID" id="27308648"/>
<reference evidence="3 4" key="1">
    <citation type="submission" date="2015-01" db="EMBL/GenBank/DDBJ databases">
        <title>The Genome Sequence of Ochroconis gallopava CBS43764.</title>
        <authorList>
            <consortium name="The Broad Institute Genomics Platform"/>
            <person name="Cuomo C."/>
            <person name="de Hoog S."/>
            <person name="Gorbushina A."/>
            <person name="Stielow B."/>
            <person name="Teixiera M."/>
            <person name="Abouelleil A."/>
            <person name="Chapman S.B."/>
            <person name="Priest M."/>
            <person name="Young S.K."/>
            <person name="Wortman J."/>
            <person name="Nusbaum C."/>
            <person name="Birren B."/>
        </authorList>
    </citation>
    <scope>NUCLEOTIDE SEQUENCE [LARGE SCALE GENOMIC DNA]</scope>
    <source>
        <strain evidence="3 4">CBS 43764</strain>
    </source>
</reference>
<comment type="similarity">
    <text evidence="1">Belongs to the short-chain dehydrogenases/reductases (SDR) family.</text>
</comment>
<dbReference type="PANTHER" id="PTHR43180">
    <property type="entry name" value="3-OXOACYL-(ACYL-CARRIER-PROTEIN) REDUCTASE (AFU_ORTHOLOGUE AFUA_6G11210)"/>
    <property type="match status" value="1"/>
</dbReference>
<dbReference type="InParanoid" id="A0A0D2BBK1"/>
<dbReference type="Pfam" id="PF00106">
    <property type="entry name" value="adh_short"/>
    <property type="match status" value="1"/>
</dbReference>
<evidence type="ECO:0000256" key="1">
    <source>
        <dbReference type="ARBA" id="ARBA00006484"/>
    </source>
</evidence>
<sequence length="290" mass="31393">MTEFKIESEDLVGLKDKVVVITGCASGIGLATTELLLELGAFVVGSDLNVSPTNHSSFVFVQTDVTKWADLVALFKTAISRHGRVDHVYANAGISNKETYIVDRFDADGELLEPNHLVFDINLRAVVNTAYLGIHHIRKNSSGGSIVLIGSASSFQRFRVPDYCSAKHGVLGLMRGLVPVLESAGLPIRVNTVAPSWTISGLVPESIKVTGKKTQGPEVVAKKVAFLMADGSRNGQLIYSHDGRYFELEESIFMKAVEQILDGDISDDMVVKRMVDFAQVAAVKQNASAQ</sequence>
<evidence type="ECO:0000313" key="3">
    <source>
        <dbReference type="EMBL" id="KIW08734.1"/>
    </source>
</evidence>
<dbReference type="VEuPathDB" id="FungiDB:PV09_00675"/>
<dbReference type="OrthoDB" id="37659at2759"/>
<dbReference type="Gene3D" id="3.40.50.720">
    <property type="entry name" value="NAD(P)-binding Rossmann-like Domain"/>
    <property type="match status" value="1"/>
</dbReference>
<keyword evidence="2" id="KW-0560">Oxidoreductase</keyword>
<evidence type="ECO:0000313" key="4">
    <source>
        <dbReference type="Proteomes" id="UP000053259"/>
    </source>
</evidence>
<protein>
    <submittedName>
        <fullName evidence="3">Uncharacterized protein</fullName>
    </submittedName>
</protein>
<accession>A0A0D2BBK1</accession>
<organism evidence="3 4">
    <name type="scientific">Verruconis gallopava</name>
    <dbReference type="NCBI Taxonomy" id="253628"/>
    <lineage>
        <taxon>Eukaryota</taxon>
        <taxon>Fungi</taxon>
        <taxon>Dikarya</taxon>
        <taxon>Ascomycota</taxon>
        <taxon>Pezizomycotina</taxon>
        <taxon>Dothideomycetes</taxon>
        <taxon>Pleosporomycetidae</taxon>
        <taxon>Venturiales</taxon>
        <taxon>Sympoventuriaceae</taxon>
        <taxon>Verruconis</taxon>
    </lineage>
</organism>
<dbReference type="GO" id="GO:0016491">
    <property type="term" value="F:oxidoreductase activity"/>
    <property type="evidence" value="ECO:0007669"/>
    <property type="project" value="UniProtKB-KW"/>
</dbReference>
<gene>
    <name evidence="3" type="ORF">PV09_00675</name>
</gene>
<dbReference type="InterPro" id="IPR036291">
    <property type="entry name" value="NAD(P)-bd_dom_sf"/>
</dbReference>
<dbReference type="InterPro" id="IPR002347">
    <property type="entry name" value="SDR_fam"/>
</dbReference>
<dbReference type="SUPFAM" id="SSF51735">
    <property type="entry name" value="NAD(P)-binding Rossmann-fold domains"/>
    <property type="match status" value="1"/>
</dbReference>
<dbReference type="AlphaFoldDB" id="A0A0D2BBK1"/>
<dbReference type="Proteomes" id="UP000053259">
    <property type="component" value="Unassembled WGS sequence"/>
</dbReference>
<dbReference type="PRINTS" id="PR00081">
    <property type="entry name" value="GDHRDH"/>
</dbReference>
<dbReference type="RefSeq" id="XP_016218603.1">
    <property type="nucleotide sequence ID" value="XM_016353450.1"/>
</dbReference>